<protein>
    <submittedName>
        <fullName evidence="2">Uncharacterized protein</fullName>
    </submittedName>
</protein>
<dbReference type="RefSeq" id="WP_093118295.1">
    <property type="nucleotide sequence ID" value="NZ_FODS01000011.1"/>
</dbReference>
<keyword evidence="3" id="KW-1185">Reference proteome</keyword>
<gene>
    <name evidence="2" type="ORF">SAMN04490248_111103</name>
</gene>
<organism evidence="2 3">
    <name type="scientific">Salinihabitans flavidus</name>
    <dbReference type="NCBI Taxonomy" id="569882"/>
    <lineage>
        <taxon>Bacteria</taxon>
        <taxon>Pseudomonadati</taxon>
        <taxon>Pseudomonadota</taxon>
        <taxon>Alphaproteobacteria</taxon>
        <taxon>Rhodobacterales</taxon>
        <taxon>Roseobacteraceae</taxon>
        <taxon>Salinihabitans</taxon>
    </lineage>
</organism>
<name>A0A1H8SCI0_9RHOB</name>
<dbReference type="EMBL" id="FODS01000011">
    <property type="protein sequence ID" value="SEO76216.1"/>
    <property type="molecule type" value="Genomic_DNA"/>
</dbReference>
<feature type="compositionally biased region" description="Basic and acidic residues" evidence="1">
    <location>
        <begin position="68"/>
        <end position="90"/>
    </location>
</feature>
<dbReference type="Proteomes" id="UP000198893">
    <property type="component" value="Unassembled WGS sequence"/>
</dbReference>
<proteinExistence type="predicted"/>
<evidence type="ECO:0000313" key="2">
    <source>
        <dbReference type="EMBL" id="SEO76216.1"/>
    </source>
</evidence>
<dbReference type="OrthoDB" id="7873635at2"/>
<evidence type="ECO:0000256" key="1">
    <source>
        <dbReference type="SAM" id="MobiDB-lite"/>
    </source>
</evidence>
<feature type="compositionally biased region" description="Polar residues" evidence="1">
    <location>
        <begin position="41"/>
        <end position="52"/>
    </location>
</feature>
<feature type="region of interest" description="Disordered" evidence="1">
    <location>
        <begin position="1"/>
        <end position="109"/>
    </location>
</feature>
<accession>A0A1H8SCI0</accession>
<reference evidence="2 3" key="1">
    <citation type="submission" date="2016-10" db="EMBL/GenBank/DDBJ databases">
        <authorList>
            <person name="de Groot N.N."/>
        </authorList>
    </citation>
    <scope>NUCLEOTIDE SEQUENCE [LARGE SCALE GENOMIC DNA]</scope>
    <source>
        <strain evidence="2 3">DSM 27842</strain>
    </source>
</reference>
<sequence>MSDAKKTTRIIPTEVQRKRGNVINQTAQQIDPAGRHRVDVNANTEGGLNTKQPGHLPEDLPAQGPDPQQDRKSVRDAGTEEMENPPKRWDEVDEENDESFPASDPPANY</sequence>
<dbReference type="AlphaFoldDB" id="A0A1H8SCI0"/>
<evidence type="ECO:0000313" key="3">
    <source>
        <dbReference type="Proteomes" id="UP000198893"/>
    </source>
</evidence>